<dbReference type="SUPFAM" id="SSF81336">
    <property type="entry name" value="F1F0 ATP synthase subunit A"/>
    <property type="match status" value="1"/>
</dbReference>
<protein>
    <recommendedName>
        <fullName evidence="11 12">ATP synthase subunit a</fullName>
    </recommendedName>
    <alternativeName>
        <fullName evidence="11">ATP synthase F0 sector subunit a</fullName>
    </alternativeName>
    <alternativeName>
        <fullName evidence="11">F-ATPase subunit 6</fullName>
    </alternativeName>
</protein>
<dbReference type="NCBIfam" id="TIGR01131">
    <property type="entry name" value="ATP_synt_6_or_A"/>
    <property type="match status" value="1"/>
</dbReference>
<name>A0A1D9MJN9_9ACTO</name>
<evidence type="ECO:0000256" key="9">
    <source>
        <dbReference type="ARBA" id="ARBA00023136"/>
    </source>
</evidence>
<feature type="transmembrane region" description="Helical" evidence="11">
    <location>
        <begin position="160"/>
        <end position="177"/>
    </location>
</feature>
<evidence type="ECO:0000256" key="10">
    <source>
        <dbReference type="ARBA" id="ARBA00023310"/>
    </source>
</evidence>
<keyword evidence="4 11" id="KW-0138">CF(0)</keyword>
<keyword evidence="5 11" id="KW-0812">Transmembrane</keyword>
<evidence type="ECO:0000256" key="7">
    <source>
        <dbReference type="ARBA" id="ARBA00022989"/>
    </source>
</evidence>
<dbReference type="InterPro" id="IPR035908">
    <property type="entry name" value="F0_ATP_A_sf"/>
</dbReference>
<evidence type="ECO:0000256" key="8">
    <source>
        <dbReference type="ARBA" id="ARBA00023065"/>
    </source>
</evidence>
<dbReference type="OrthoDB" id="9809130at2"/>
<keyword evidence="8 11" id="KW-0406">Ion transport</keyword>
<evidence type="ECO:0000256" key="4">
    <source>
        <dbReference type="ARBA" id="ARBA00022547"/>
    </source>
</evidence>
<gene>
    <name evidence="11" type="primary">atpB</name>
    <name evidence="13" type="ORF">BK816_03655</name>
</gene>
<keyword evidence="3 11" id="KW-0813">Transport</keyword>
<keyword evidence="14" id="KW-1185">Reference proteome</keyword>
<evidence type="ECO:0000256" key="1">
    <source>
        <dbReference type="ARBA" id="ARBA00004141"/>
    </source>
</evidence>
<dbReference type="AlphaFoldDB" id="A0A1D9MJN9"/>
<organism evidence="13 14">
    <name type="scientific">Boudabousia tangfeifanii</name>
    <dbReference type="NCBI Taxonomy" id="1912795"/>
    <lineage>
        <taxon>Bacteria</taxon>
        <taxon>Bacillati</taxon>
        <taxon>Actinomycetota</taxon>
        <taxon>Actinomycetes</taxon>
        <taxon>Actinomycetales</taxon>
        <taxon>Actinomycetaceae</taxon>
        <taxon>Boudabousia</taxon>
    </lineage>
</organism>
<keyword evidence="6 11" id="KW-0375">Hydrogen ion transport</keyword>
<dbReference type="PANTHER" id="PTHR11410:SF0">
    <property type="entry name" value="ATP SYNTHASE SUBUNIT A"/>
    <property type="match status" value="1"/>
</dbReference>
<evidence type="ECO:0000256" key="5">
    <source>
        <dbReference type="ARBA" id="ARBA00022692"/>
    </source>
</evidence>
<dbReference type="Proteomes" id="UP000176288">
    <property type="component" value="Chromosome"/>
</dbReference>
<comment type="similarity">
    <text evidence="2 11 12">Belongs to the ATPase A chain family.</text>
</comment>
<keyword evidence="9 11" id="KW-0472">Membrane</keyword>
<dbReference type="GO" id="GO:0046933">
    <property type="term" value="F:proton-transporting ATP synthase activity, rotational mechanism"/>
    <property type="evidence" value="ECO:0007669"/>
    <property type="project" value="UniProtKB-UniRule"/>
</dbReference>
<dbReference type="Pfam" id="PF00119">
    <property type="entry name" value="ATP-synt_A"/>
    <property type="match status" value="1"/>
</dbReference>
<feature type="transmembrane region" description="Helical" evidence="11">
    <location>
        <begin position="33"/>
        <end position="51"/>
    </location>
</feature>
<keyword evidence="11" id="KW-1003">Cell membrane</keyword>
<evidence type="ECO:0000256" key="11">
    <source>
        <dbReference type="HAMAP-Rule" id="MF_01393"/>
    </source>
</evidence>
<comment type="function">
    <text evidence="11 12">Key component of the proton channel; it plays a direct role in the translocation of protons across the membrane.</text>
</comment>
<accession>A0A1D9MJN9</accession>
<evidence type="ECO:0000256" key="2">
    <source>
        <dbReference type="ARBA" id="ARBA00006810"/>
    </source>
</evidence>
<dbReference type="InterPro" id="IPR000568">
    <property type="entry name" value="ATP_synth_F0_asu"/>
</dbReference>
<dbReference type="EMBL" id="CP017812">
    <property type="protein sequence ID" value="AOZ72502.1"/>
    <property type="molecule type" value="Genomic_DNA"/>
</dbReference>
<sequence>MIPLEAPELPGMEDFFPEPFLFEGTPFEFNRIMLVRMVAVVFICLLFGIGASRVKLVPGRFQGALEMALQVVRVNVAEAVIESPVLARRYTPALTVIFFGILALNLTGIVPLLHIAGSSVVGVPIVFAVFAYVLFVGAGIRAQGFGHFFKNQLFPPGVPWPIYFLLTPVEAFSTFVVRPATLVIRLLANMIAGHILLALTFFGTHYLLFYASGLLKGVSVLTFGASILVVLLEILVAVVQAFVFSLLTAVYIQLSVSEH</sequence>
<dbReference type="HAMAP" id="MF_01393">
    <property type="entry name" value="ATP_synth_a_bact"/>
    <property type="match status" value="1"/>
</dbReference>
<dbReference type="PANTHER" id="PTHR11410">
    <property type="entry name" value="ATP SYNTHASE SUBUNIT A"/>
    <property type="match status" value="1"/>
</dbReference>
<dbReference type="CDD" id="cd00310">
    <property type="entry name" value="ATP-synt_Fo_a_6"/>
    <property type="match status" value="1"/>
</dbReference>
<evidence type="ECO:0000256" key="6">
    <source>
        <dbReference type="ARBA" id="ARBA00022781"/>
    </source>
</evidence>
<reference evidence="13 14" key="1">
    <citation type="submission" date="2016-10" db="EMBL/GenBank/DDBJ databases">
        <title>Actinomyces aegypiusis sp. nov., isolated from the Aegypius monachus in Qinghai Tibet Plateau China.</title>
        <authorList>
            <person name="Wang Y."/>
        </authorList>
    </citation>
    <scope>NUCLEOTIDE SEQUENCE [LARGE SCALE GENOMIC DNA]</scope>
    <source>
        <strain evidence="13 14">VUL4_3</strain>
    </source>
</reference>
<dbReference type="STRING" id="1912795.BK816_03655"/>
<dbReference type="KEGG" id="avu:BK816_03655"/>
<feature type="transmembrane region" description="Helical" evidence="11">
    <location>
        <begin position="93"/>
        <end position="113"/>
    </location>
</feature>
<dbReference type="RefSeq" id="WP_071163968.1">
    <property type="nucleotide sequence ID" value="NZ_CP017812.1"/>
</dbReference>
<dbReference type="PRINTS" id="PR00123">
    <property type="entry name" value="ATPASEA"/>
</dbReference>
<feature type="transmembrane region" description="Helical" evidence="11">
    <location>
        <begin position="120"/>
        <end position="140"/>
    </location>
</feature>
<dbReference type="GO" id="GO:0045259">
    <property type="term" value="C:proton-transporting ATP synthase complex"/>
    <property type="evidence" value="ECO:0007669"/>
    <property type="project" value="UniProtKB-KW"/>
</dbReference>
<feature type="transmembrane region" description="Helical" evidence="11">
    <location>
        <begin position="186"/>
        <end position="208"/>
    </location>
</feature>
<dbReference type="InterPro" id="IPR045083">
    <property type="entry name" value="ATP_synth_F0_asu_bact/mt"/>
</dbReference>
<proteinExistence type="inferred from homology"/>
<feature type="transmembrane region" description="Helical" evidence="11">
    <location>
        <begin position="220"/>
        <end position="252"/>
    </location>
</feature>
<dbReference type="GO" id="GO:0005886">
    <property type="term" value="C:plasma membrane"/>
    <property type="evidence" value="ECO:0007669"/>
    <property type="project" value="UniProtKB-SubCell"/>
</dbReference>
<evidence type="ECO:0000313" key="14">
    <source>
        <dbReference type="Proteomes" id="UP000176288"/>
    </source>
</evidence>
<comment type="subcellular location">
    <subcellularLocation>
        <location evidence="11 12">Cell membrane</location>
        <topology evidence="11 12">Multi-pass membrane protein</topology>
    </subcellularLocation>
    <subcellularLocation>
        <location evidence="1">Membrane</location>
        <topology evidence="1">Multi-pass membrane protein</topology>
    </subcellularLocation>
</comment>
<evidence type="ECO:0000256" key="3">
    <source>
        <dbReference type="ARBA" id="ARBA00022448"/>
    </source>
</evidence>
<keyword evidence="10 11" id="KW-0066">ATP synthesis</keyword>
<evidence type="ECO:0000256" key="12">
    <source>
        <dbReference type="RuleBase" id="RU000483"/>
    </source>
</evidence>
<keyword evidence="7 11" id="KW-1133">Transmembrane helix</keyword>
<evidence type="ECO:0000313" key="13">
    <source>
        <dbReference type="EMBL" id="AOZ72502.1"/>
    </source>
</evidence>
<dbReference type="Gene3D" id="1.20.120.220">
    <property type="entry name" value="ATP synthase, F0 complex, subunit A"/>
    <property type="match status" value="1"/>
</dbReference>